<dbReference type="AlphaFoldDB" id="A0A2M7QI79"/>
<feature type="transmembrane region" description="Helical" evidence="1">
    <location>
        <begin position="323"/>
        <end position="342"/>
    </location>
</feature>
<dbReference type="Proteomes" id="UP000229401">
    <property type="component" value="Unassembled WGS sequence"/>
</dbReference>
<organism evidence="2 3">
    <name type="scientific">Candidatus Roizmanbacteria bacterium CG_4_10_14_0_8_um_filter_33_9</name>
    <dbReference type="NCBI Taxonomy" id="1974826"/>
    <lineage>
        <taxon>Bacteria</taxon>
        <taxon>Candidatus Roizmaniibacteriota</taxon>
    </lineage>
</organism>
<name>A0A2M7QI79_9BACT</name>
<protein>
    <submittedName>
        <fullName evidence="2">Uncharacterized protein</fullName>
    </submittedName>
</protein>
<keyword evidence="1" id="KW-0472">Membrane</keyword>
<keyword evidence="1" id="KW-1133">Transmembrane helix</keyword>
<proteinExistence type="predicted"/>
<accession>A0A2M7QI79</accession>
<feature type="transmembrane region" description="Helical" evidence="1">
    <location>
        <begin position="508"/>
        <end position="528"/>
    </location>
</feature>
<feature type="transmembrane region" description="Helical" evidence="1">
    <location>
        <begin position="414"/>
        <end position="435"/>
    </location>
</feature>
<evidence type="ECO:0000313" key="2">
    <source>
        <dbReference type="EMBL" id="PIY72019.1"/>
    </source>
</evidence>
<feature type="transmembrane region" description="Helical" evidence="1">
    <location>
        <begin position="441"/>
        <end position="463"/>
    </location>
</feature>
<feature type="transmembrane region" description="Helical" evidence="1">
    <location>
        <begin position="484"/>
        <end position="502"/>
    </location>
</feature>
<comment type="caution">
    <text evidence="2">The sequence shown here is derived from an EMBL/GenBank/DDBJ whole genome shotgun (WGS) entry which is preliminary data.</text>
</comment>
<evidence type="ECO:0000313" key="3">
    <source>
        <dbReference type="Proteomes" id="UP000229401"/>
    </source>
</evidence>
<keyword evidence="1" id="KW-0812">Transmembrane</keyword>
<reference evidence="3" key="1">
    <citation type="submission" date="2017-09" db="EMBL/GenBank/DDBJ databases">
        <title>Depth-based differentiation of microbial function through sediment-hosted aquifers and enrichment of novel symbionts in the deep terrestrial subsurface.</title>
        <authorList>
            <person name="Probst A.J."/>
            <person name="Ladd B."/>
            <person name="Jarett J.K."/>
            <person name="Geller-Mcgrath D.E."/>
            <person name="Sieber C.M.K."/>
            <person name="Emerson J.B."/>
            <person name="Anantharaman K."/>
            <person name="Thomas B.C."/>
            <person name="Malmstrom R."/>
            <person name="Stieglmeier M."/>
            <person name="Klingl A."/>
            <person name="Woyke T."/>
            <person name="Ryan C.M."/>
            <person name="Banfield J.F."/>
        </authorList>
    </citation>
    <scope>NUCLEOTIDE SEQUENCE [LARGE SCALE GENOMIC DNA]</scope>
</reference>
<evidence type="ECO:0000256" key="1">
    <source>
        <dbReference type="SAM" id="Phobius"/>
    </source>
</evidence>
<sequence length="543" mass="64006">MSETSDNKEIPLTPIILSQFTQALIASIKSIKQKLIPDDLSKITVSPTVSLFALVYERVRNAVEYREDHLIRRAAIERIIKRRIMLNPEGKNEAENVLRELLWARYFPNGSLGGHDQIILQEIIDKYLYVRKLLLSGRNGNQKEFQWEFLVHMLTCEIEETLSPEDSTRYANFTFFIYQVLRNKIRIQGLSDDQKDAYFLCALERSFRKNDKPYQRYHLFTTFYKPLHDYSESELRDFTNKLPAIMQKIDDTITSPYVESLVRYTRKQLPPFLILYSFVRTKFKTLESILTNRQKLWTEVDLTCREKYQQLSSRMRVLSIRSFIYIFLTKMVFALLLEFPLSKWIYGAVNYESIAINTLFPPILMLLIISFFKVPGEDNTRNIYNRLVDIIDADKSFETTVAYMPKKGREKKPILIFGFTIFYSLTFLVTFTLIFEGLKLLNFNLVSIGIFVFFISLVTFFSYRVKQIVNEYRLSEKSGLLSPVIDFFFMPILSIGKFLSGGLAKLNFFIFIFDFLIEAPFKLIFEVVEEWISFVRKRKEEII</sequence>
<gene>
    <name evidence="2" type="ORF">COY87_03135</name>
</gene>
<dbReference type="EMBL" id="PFLI01000107">
    <property type="protein sequence ID" value="PIY72019.1"/>
    <property type="molecule type" value="Genomic_DNA"/>
</dbReference>
<feature type="transmembrane region" description="Helical" evidence="1">
    <location>
        <begin position="354"/>
        <end position="372"/>
    </location>
</feature>